<dbReference type="EMBL" id="CM001466">
    <property type="protein sequence ID" value="EHY89311.1"/>
    <property type="molecule type" value="Genomic_DNA"/>
</dbReference>
<dbReference type="AlphaFoldDB" id="H8G6K9"/>
<dbReference type="Proteomes" id="UP000004705">
    <property type="component" value="Chromosome"/>
</dbReference>
<organism evidence="2 3">
    <name type="scientific">Saccharomonospora azurea NA-128</name>
    <dbReference type="NCBI Taxonomy" id="882081"/>
    <lineage>
        <taxon>Bacteria</taxon>
        <taxon>Bacillati</taxon>
        <taxon>Actinomycetota</taxon>
        <taxon>Actinomycetes</taxon>
        <taxon>Pseudonocardiales</taxon>
        <taxon>Pseudonocardiaceae</taxon>
        <taxon>Saccharomonospora</taxon>
    </lineage>
</organism>
<keyword evidence="3" id="KW-1185">Reference proteome</keyword>
<sequence>MSHATLLHMGAHHIDDDLREDGGEKSVTAPEASPSTRAVDWRAVRGTVVRVLSGGVRWVGLAAASVLVLHVLFVVGEGNPDNGIVSFVADAADAVSLGFEDLFLPDDPKLRVLVNFGLGALFWLVVSSLAAKIVRRIGGEDA</sequence>
<feature type="transmembrane region" description="Helical" evidence="1">
    <location>
        <begin position="112"/>
        <end position="134"/>
    </location>
</feature>
<dbReference type="HOGENOM" id="CLU_146066_0_0_11"/>
<proteinExistence type="predicted"/>
<evidence type="ECO:0000313" key="3">
    <source>
        <dbReference type="Proteomes" id="UP000004705"/>
    </source>
</evidence>
<keyword evidence="1" id="KW-0472">Membrane</keyword>
<keyword evidence="1" id="KW-0812">Transmembrane</keyword>
<name>H8G6K9_9PSEU</name>
<evidence type="ECO:0000313" key="2">
    <source>
        <dbReference type="EMBL" id="EHY89311.1"/>
    </source>
</evidence>
<keyword evidence="1" id="KW-1133">Transmembrane helix</keyword>
<evidence type="ECO:0000256" key="1">
    <source>
        <dbReference type="SAM" id="Phobius"/>
    </source>
</evidence>
<evidence type="ECO:0008006" key="4">
    <source>
        <dbReference type="Google" id="ProtNLM"/>
    </source>
</evidence>
<gene>
    <name evidence="2" type="ORF">SacazDRAFT_02405</name>
</gene>
<reference evidence="2 3" key="1">
    <citation type="journal article" date="2012" name="Stand. Genomic Sci.">
        <title>Genome sequence of the soil bacterium Saccharomonospora azurea type strain (NA-128(T)).</title>
        <authorList>
            <person name="Klenk H.P."/>
            <person name="Held B."/>
            <person name="Lucas S."/>
            <person name="Lapidus A."/>
            <person name="Copeland A."/>
            <person name="Hammon N."/>
            <person name="Pitluck S."/>
            <person name="Goodwin L.A."/>
            <person name="Han C."/>
            <person name="Tapia R."/>
            <person name="Brambilla E.M."/>
            <person name="Potter G."/>
            <person name="Land M."/>
            <person name="Ivanova N."/>
            <person name="Rohde M."/>
            <person name="Goker M."/>
            <person name="Detter J.C."/>
            <person name="Kyrpides N.C."/>
            <person name="Woyke T."/>
        </authorList>
    </citation>
    <scope>NUCLEOTIDE SEQUENCE [LARGE SCALE GENOMIC DNA]</scope>
    <source>
        <strain evidence="2 3">NA-128</strain>
    </source>
</reference>
<protein>
    <recommendedName>
        <fullName evidence="4">YGGT family protein</fullName>
    </recommendedName>
</protein>
<feature type="transmembrane region" description="Helical" evidence="1">
    <location>
        <begin position="55"/>
        <end position="75"/>
    </location>
</feature>
<accession>H8G6K9</accession>